<comment type="similarity">
    <text evidence="2 6">Belongs to the SURF1 family.</text>
</comment>
<evidence type="ECO:0000256" key="5">
    <source>
        <dbReference type="ARBA" id="ARBA00023136"/>
    </source>
</evidence>
<dbReference type="Proteomes" id="UP001107961">
    <property type="component" value="Unassembled WGS sequence"/>
</dbReference>
<evidence type="ECO:0000256" key="2">
    <source>
        <dbReference type="ARBA" id="ARBA00007165"/>
    </source>
</evidence>
<organism evidence="7 8">
    <name type="scientific">Alloalcanivorax xenomutans</name>
    <dbReference type="NCBI Taxonomy" id="1094342"/>
    <lineage>
        <taxon>Bacteria</taxon>
        <taxon>Pseudomonadati</taxon>
        <taxon>Pseudomonadota</taxon>
        <taxon>Gammaproteobacteria</taxon>
        <taxon>Oceanospirillales</taxon>
        <taxon>Alcanivoracaceae</taxon>
        <taxon>Alloalcanivorax</taxon>
    </lineage>
</organism>
<keyword evidence="4 6" id="KW-1133">Transmembrane helix</keyword>
<dbReference type="KEGG" id="axe:P40_05370"/>
<evidence type="ECO:0000256" key="4">
    <source>
        <dbReference type="ARBA" id="ARBA00022989"/>
    </source>
</evidence>
<keyword evidence="5 6" id="KW-0472">Membrane</keyword>
<feature type="transmembrane region" description="Helical" evidence="6">
    <location>
        <begin position="218"/>
        <end position="236"/>
    </location>
</feature>
<dbReference type="AlphaFoldDB" id="A0A9Q3W1L3"/>
<dbReference type="GO" id="GO:0005886">
    <property type="term" value="C:plasma membrane"/>
    <property type="evidence" value="ECO:0007669"/>
    <property type="project" value="UniProtKB-SubCell"/>
</dbReference>
<evidence type="ECO:0000256" key="1">
    <source>
        <dbReference type="ARBA" id="ARBA00004370"/>
    </source>
</evidence>
<dbReference type="InterPro" id="IPR002994">
    <property type="entry name" value="Surf1/Shy1"/>
</dbReference>
<comment type="caution">
    <text evidence="6">Lacks conserved residue(s) required for the propagation of feature annotation.</text>
</comment>
<gene>
    <name evidence="7" type="ORF">LZG35_10005</name>
</gene>
<dbReference type="PANTHER" id="PTHR23427">
    <property type="entry name" value="SURFEIT LOCUS PROTEIN"/>
    <property type="match status" value="1"/>
</dbReference>
<accession>A0A9Q3W1L3</accession>
<comment type="subcellular location">
    <subcellularLocation>
        <location evidence="6">Cell membrane</location>
        <topology evidence="6">Multi-pass membrane protein</topology>
    </subcellularLocation>
    <subcellularLocation>
        <location evidence="1">Membrane</location>
    </subcellularLocation>
</comment>
<name>A0A9Q3W1L3_9GAMM</name>
<protein>
    <recommendedName>
        <fullName evidence="6">SURF1-like protein</fullName>
    </recommendedName>
</protein>
<evidence type="ECO:0000256" key="6">
    <source>
        <dbReference type="RuleBase" id="RU363076"/>
    </source>
</evidence>
<evidence type="ECO:0000313" key="8">
    <source>
        <dbReference type="Proteomes" id="UP001107961"/>
    </source>
</evidence>
<dbReference type="Pfam" id="PF02104">
    <property type="entry name" value="SURF1"/>
    <property type="match status" value="1"/>
</dbReference>
<dbReference type="EMBL" id="JAJVKT010000010">
    <property type="protein sequence ID" value="MCE7508970.1"/>
    <property type="molecule type" value="Genomic_DNA"/>
</dbReference>
<keyword evidence="6" id="KW-1003">Cell membrane</keyword>
<dbReference type="PANTHER" id="PTHR23427:SF2">
    <property type="entry name" value="SURFEIT LOCUS PROTEIN 1"/>
    <property type="match status" value="1"/>
</dbReference>
<keyword evidence="8" id="KW-1185">Reference proteome</keyword>
<dbReference type="PROSITE" id="PS50895">
    <property type="entry name" value="SURF1"/>
    <property type="match status" value="1"/>
</dbReference>
<proteinExistence type="inferred from homology"/>
<dbReference type="GeneID" id="94685853"/>
<keyword evidence="3 6" id="KW-0812">Transmembrane</keyword>
<reference evidence="7" key="1">
    <citation type="submission" date="2022-01" db="EMBL/GenBank/DDBJ databases">
        <authorList>
            <person name="Karlyshev A.V."/>
            <person name="Jaspars M."/>
        </authorList>
    </citation>
    <scope>NUCLEOTIDE SEQUENCE</scope>
    <source>
        <strain evidence="7">AGSA3-2</strain>
    </source>
</reference>
<dbReference type="CDD" id="cd06662">
    <property type="entry name" value="SURF1"/>
    <property type="match status" value="1"/>
</dbReference>
<comment type="caution">
    <text evidence="7">The sequence shown here is derived from an EMBL/GenBank/DDBJ whole genome shotgun (WGS) entry which is preliminary data.</text>
</comment>
<dbReference type="RefSeq" id="WP_022996097.1">
    <property type="nucleotide sequence ID" value="NZ_CBDDTQ010000001.1"/>
</dbReference>
<evidence type="ECO:0000313" key="7">
    <source>
        <dbReference type="EMBL" id="MCE7508970.1"/>
    </source>
</evidence>
<evidence type="ECO:0000256" key="3">
    <source>
        <dbReference type="ARBA" id="ARBA00022692"/>
    </source>
</evidence>
<sequence length="249" mass="27515">MAGKPRLFSPLATALTLVVITVCLSLSWWQWQRADEKREWLADQAGKAAGAPQSLSAALRREDRQHLPITVSGELDNARPVLLDNRMNQGIAGYYLLSPLRTDDGRWVLINRGWLPRGSDRAVLPSVAPVTGPLTVEGTVYEPSTRALVLKDTPLPDNQWPLRVQKVDFAAIGARLGVELAPFEIRLAADQGLGDQPPLPKPWQDAETTISPQRHEAYALQWLGLAVAALVVFLVASRRQARRQDQLDV</sequence>
<dbReference type="InterPro" id="IPR045214">
    <property type="entry name" value="Surf1/Surf4"/>
</dbReference>